<protein>
    <submittedName>
        <fullName evidence="1">Uncharacterized protein</fullName>
    </submittedName>
</protein>
<reference evidence="1 2" key="1">
    <citation type="submission" date="2019-04" db="EMBL/GenBank/DDBJ databases">
        <title>Annotation for the trematode Fasciola gigantica.</title>
        <authorList>
            <person name="Choi Y.-J."/>
        </authorList>
    </citation>
    <scope>NUCLEOTIDE SEQUENCE [LARGE SCALE GENOMIC DNA]</scope>
    <source>
        <strain evidence="1">Uganda_cow_1</strain>
    </source>
</reference>
<dbReference type="OrthoDB" id="18175at2759"/>
<dbReference type="EMBL" id="SUNJ01000233">
    <property type="protein sequence ID" value="TPP67820.1"/>
    <property type="molecule type" value="Genomic_DNA"/>
</dbReference>
<proteinExistence type="predicted"/>
<evidence type="ECO:0000313" key="1">
    <source>
        <dbReference type="EMBL" id="TPP67820.1"/>
    </source>
</evidence>
<organism evidence="1 2">
    <name type="scientific">Fasciola gigantica</name>
    <name type="common">Giant liver fluke</name>
    <dbReference type="NCBI Taxonomy" id="46835"/>
    <lineage>
        <taxon>Eukaryota</taxon>
        <taxon>Metazoa</taxon>
        <taxon>Spiralia</taxon>
        <taxon>Lophotrochozoa</taxon>
        <taxon>Platyhelminthes</taxon>
        <taxon>Trematoda</taxon>
        <taxon>Digenea</taxon>
        <taxon>Plagiorchiida</taxon>
        <taxon>Echinostomata</taxon>
        <taxon>Echinostomatoidea</taxon>
        <taxon>Fasciolidae</taxon>
        <taxon>Fasciola</taxon>
    </lineage>
</organism>
<sequence length="74" mass="8543">MRWGLETFRWTVYFGFPLASLALIRLPSKKYLQQCAERAALFEETGVDPCPDNPISLEQALYVAQHYATHLKKL</sequence>
<gene>
    <name evidence="1" type="ORF">FGIG_08633</name>
</gene>
<dbReference type="Proteomes" id="UP000316759">
    <property type="component" value="Unassembled WGS sequence"/>
</dbReference>
<accession>A0A504ZEU6</accession>
<dbReference type="AlphaFoldDB" id="A0A504ZEU6"/>
<keyword evidence="2" id="KW-1185">Reference proteome</keyword>
<name>A0A504ZEU6_FASGI</name>
<evidence type="ECO:0000313" key="2">
    <source>
        <dbReference type="Proteomes" id="UP000316759"/>
    </source>
</evidence>
<comment type="caution">
    <text evidence="1">The sequence shown here is derived from an EMBL/GenBank/DDBJ whole genome shotgun (WGS) entry which is preliminary data.</text>
</comment>